<dbReference type="InterPro" id="IPR058163">
    <property type="entry name" value="LysR-type_TF_proteobact-type"/>
</dbReference>
<dbReference type="SUPFAM" id="SSF46785">
    <property type="entry name" value="Winged helix' DNA-binding domain"/>
    <property type="match status" value="1"/>
</dbReference>
<evidence type="ECO:0000256" key="1">
    <source>
        <dbReference type="ARBA" id="ARBA00009437"/>
    </source>
</evidence>
<dbReference type="PRINTS" id="PR00039">
    <property type="entry name" value="HTHLYSR"/>
</dbReference>
<protein>
    <submittedName>
        <fullName evidence="6">LysR family transcriptional regulator</fullName>
    </submittedName>
</protein>
<dbReference type="Pfam" id="PF03466">
    <property type="entry name" value="LysR_substrate"/>
    <property type="match status" value="1"/>
</dbReference>
<comment type="similarity">
    <text evidence="1">Belongs to the LysR transcriptional regulatory family.</text>
</comment>
<dbReference type="Pfam" id="PF00126">
    <property type="entry name" value="HTH_1"/>
    <property type="match status" value="1"/>
</dbReference>
<dbReference type="PANTHER" id="PTHR30537:SF5">
    <property type="entry name" value="HTH-TYPE TRANSCRIPTIONAL ACTIVATOR TTDR-RELATED"/>
    <property type="match status" value="1"/>
</dbReference>
<accession>A0ABV4N9D4</accession>
<organism evidence="6 7">
    <name type="scientific">Vibrio gallaecicus</name>
    <dbReference type="NCBI Taxonomy" id="552386"/>
    <lineage>
        <taxon>Bacteria</taxon>
        <taxon>Pseudomonadati</taxon>
        <taxon>Pseudomonadota</taxon>
        <taxon>Gammaproteobacteria</taxon>
        <taxon>Vibrionales</taxon>
        <taxon>Vibrionaceae</taxon>
        <taxon>Vibrio</taxon>
    </lineage>
</organism>
<name>A0ABV4N9D4_9VIBR</name>
<evidence type="ECO:0000256" key="3">
    <source>
        <dbReference type="ARBA" id="ARBA00023125"/>
    </source>
</evidence>
<sequence>MKKLRQMMVFMKVVESGSITKAAEKLELSKSVVSQHIKQLESDLDVTLLKRTTRKQSLTSEGERFYEHCCAIHQVAEQAWDEVKQQQIEPRGKLKITASHALMDSIVVPALSNVFKGYPNLSLEFIGHDTQLDLMQEDIDLAIRIGESPVSNLKQRRIGSFVDVLCCSKNEKEALLSRGLLPYVANNWQPKNIEHKLFNKHTKESLVWKPNMVHRSNTVYGCISMIKQGLGVGILPDFIFNEYADSFIEWLPEYQLEPTPVYVLHPYSGAIPSSVKMAIEAITRYLNDVK</sequence>
<evidence type="ECO:0000256" key="2">
    <source>
        <dbReference type="ARBA" id="ARBA00023015"/>
    </source>
</evidence>
<keyword evidence="4" id="KW-0804">Transcription</keyword>
<dbReference type="InterPro" id="IPR005119">
    <property type="entry name" value="LysR_subst-bd"/>
</dbReference>
<dbReference type="PANTHER" id="PTHR30537">
    <property type="entry name" value="HTH-TYPE TRANSCRIPTIONAL REGULATOR"/>
    <property type="match status" value="1"/>
</dbReference>
<evidence type="ECO:0000259" key="5">
    <source>
        <dbReference type="PROSITE" id="PS50931"/>
    </source>
</evidence>
<comment type="caution">
    <text evidence="6">The sequence shown here is derived from an EMBL/GenBank/DDBJ whole genome shotgun (WGS) entry which is preliminary data.</text>
</comment>
<keyword evidence="2" id="KW-0805">Transcription regulation</keyword>
<dbReference type="PROSITE" id="PS50931">
    <property type="entry name" value="HTH_LYSR"/>
    <property type="match status" value="1"/>
</dbReference>
<dbReference type="Gene3D" id="1.10.10.10">
    <property type="entry name" value="Winged helix-like DNA-binding domain superfamily/Winged helix DNA-binding domain"/>
    <property type="match status" value="1"/>
</dbReference>
<dbReference type="InterPro" id="IPR036388">
    <property type="entry name" value="WH-like_DNA-bd_sf"/>
</dbReference>
<feature type="domain" description="HTH lysR-type" evidence="5">
    <location>
        <begin position="1"/>
        <end position="59"/>
    </location>
</feature>
<dbReference type="InterPro" id="IPR036390">
    <property type="entry name" value="WH_DNA-bd_sf"/>
</dbReference>
<reference evidence="6 7" key="1">
    <citation type="journal article" date="2024" name="ISME J.">
        <title>Tailless and filamentous prophages are predominant in marine Vibrio.</title>
        <authorList>
            <person name="Steensen K."/>
            <person name="Seneca J."/>
            <person name="Bartlau N."/>
            <person name="Yu X.A."/>
            <person name="Hussain F.A."/>
            <person name="Polz M.F."/>
        </authorList>
    </citation>
    <scope>NUCLEOTIDE SEQUENCE [LARGE SCALE GENOMIC DNA]</scope>
    <source>
        <strain evidence="6 7">10N.222.51.A1</strain>
    </source>
</reference>
<dbReference type="Proteomes" id="UP001570417">
    <property type="component" value="Unassembled WGS sequence"/>
</dbReference>
<dbReference type="RefSeq" id="WP_372265519.1">
    <property type="nucleotide sequence ID" value="NZ_JBFRUW010000018.1"/>
</dbReference>
<dbReference type="SUPFAM" id="SSF53850">
    <property type="entry name" value="Periplasmic binding protein-like II"/>
    <property type="match status" value="1"/>
</dbReference>
<evidence type="ECO:0000313" key="6">
    <source>
        <dbReference type="EMBL" id="MFA0568019.1"/>
    </source>
</evidence>
<proteinExistence type="inferred from homology"/>
<gene>
    <name evidence="6" type="ORF">AB4566_07010</name>
</gene>
<dbReference type="Gene3D" id="3.40.190.290">
    <property type="match status" value="1"/>
</dbReference>
<keyword evidence="7" id="KW-1185">Reference proteome</keyword>
<evidence type="ECO:0000256" key="4">
    <source>
        <dbReference type="ARBA" id="ARBA00023163"/>
    </source>
</evidence>
<dbReference type="EMBL" id="JBFRUW010000018">
    <property type="protein sequence ID" value="MFA0568019.1"/>
    <property type="molecule type" value="Genomic_DNA"/>
</dbReference>
<keyword evidence="3" id="KW-0238">DNA-binding</keyword>
<evidence type="ECO:0000313" key="7">
    <source>
        <dbReference type="Proteomes" id="UP001570417"/>
    </source>
</evidence>
<dbReference type="InterPro" id="IPR000847">
    <property type="entry name" value="LysR_HTH_N"/>
</dbReference>